<comment type="caution">
    <text evidence="1">The sequence shown here is derived from an EMBL/GenBank/DDBJ whole genome shotgun (WGS) entry which is preliminary data.</text>
</comment>
<feature type="non-terminal residue" evidence="1">
    <location>
        <position position="122"/>
    </location>
</feature>
<dbReference type="AlphaFoldDB" id="X1GMT5"/>
<proteinExistence type="predicted"/>
<reference evidence="1" key="1">
    <citation type="journal article" date="2014" name="Front. Microbiol.">
        <title>High frequency of phylogenetically diverse reductive dehalogenase-homologous genes in deep subseafloor sedimentary metagenomes.</title>
        <authorList>
            <person name="Kawai M."/>
            <person name="Futagami T."/>
            <person name="Toyoda A."/>
            <person name="Takaki Y."/>
            <person name="Nishi S."/>
            <person name="Hori S."/>
            <person name="Arai W."/>
            <person name="Tsubouchi T."/>
            <person name="Morono Y."/>
            <person name="Uchiyama I."/>
            <person name="Ito T."/>
            <person name="Fujiyama A."/>
            <person name="Inagaki F."/>
            <person name="Takami H."/>
        </authorList>
    </citation>
    <scope>NUCLEOTIDE SEQUENCE</scope>
    <source>
        <strain evidence="1">Expedition CK06-06</strain>
    </source>
</reference>
<name>X1GMT5_9ZZZZ</name>
<evidence type="ECO:0000313" key="1">
    <source>
        <dbReference type="EMBL" id="GAH42939.1"/>
    </source>
</evidence>
<protein>
    <submittedName>
        <fullName evidence="1">Uncharacterized protein</fullName>
    </submittedName>
</protein>
<accession>X1GMT5</accession>
<dbReference type="EMBL" id="BARU01007227">
    <property type="protein sequence ID" value="GAH42939.1"/>
    <property type="molecule type" value="Genomic_DNA"/>
</dbReference>
<sequence>MGTYTASVKPLWEIIDQIADALIALPEWEEGDATWDTTTKTNQNARRVVHHIADDEYVSLIMENGFQKNTYAWKGLVIVFSSSWDGVAHEPDGTKQYTFAAFQGSTSTGESVADLATLEVDY</sequence>
<gene>
    <name evidence="1" type="ORF">S03H2_14253</name>
</gene>
<organism evidence="1">
    <name type="scientific">marine sediment metagenome</name>
    <dbReference type="NCBI Taxonomy" id="412755"/>
    <lineage>
        <taxon>unclassified sequences</taxon>
        <taxon>metagenomes</taxon>
        <taxon>ecological metagenomes</taxon>
    </lineage>
</organism>